<comment type="caution">
    <text evidence="3">The sequence shown here is derived from an EMBL/GenBank/DDBJ whole genome shotgun (WGS) entry which is preliminary data.</text>
</comment>
<organism evidence="3 4">
    <name type="scientific">Limosilactobacillus reuteri</name>
    <name type="common">Lactobacillus reuteri</name>
    <dbReference type="NCBI Taxonomy" id="1598"/>
    <lineage>
        <taxon>Bacteria</taxon>
        <taxon>Bacillati</taxon>
        <taxon>Bacillota</taxon>
        <taxon>Bacilli</taxon>
        <taxon>Lactobacillales</taxon>
        <taxon>Lactobacillaceae</taxon>
        <taxon>Limosilactobacillus</taxon>
    </lineage>
</organism>
<dbReference type="GO" id="GO:0009103">
    <property type="term" value="P:lipopolysaccharide biosynthetic process"/>
    <property type="evidence" value="ECO:0007669"/>
    <property type="project" value="TreeGrafter"/>
</dbReference>
<keyword evidence="1 3" id="KW-0808">Transferase</keyword>
<dbReference type="AlphaFoldDB" id="A0AAW4X5H5"/>
<evidence type="ECO:0000259" key="2">
    <source>
        <dbReference type="Pfam" id="PF00534"/>
    </source>
</evidence>
<feature type="domain" description="Glycosyl transferase family 1" evidence="2">
    <location>
        <begin position="207"/>
        <end position="340"/>
    </location>
</feature>
<dbReference type="InterPro" id="IPR001296">
    <property type="entry name" value="Glyco_trans_1"/>
</dbReference>
<evidence type="ECO:0000313" key="4">
    <source>
        <dbReference type="Proteomes" id="UP001198026"/>
    </source>
</evidence>
<accession>A0AAW4X5H5</accession>
<name>A0AAW4X5H5_LIMRT</name>
<sequence length="375" mass="44106">MIKNKTIVISGINLTSGGGLSVYKDALNSLINNGMYKDNNIIILVHKKSMFSKYNNYFNIMEFPLGKSNWLFRIWYEYVYFYFLSKKISPDVWLSLHDMTPNVSAKNKYVYCHNPSPFLKMSLGEIKYGWKYFLFSRLYKYIYRINIHKNNAVIVQQHWMAKEFEKMFNIKKVIVARPEKKDIYNFNDNSDIKLVRFVYPSFPRFFKNFQLVGEAVKILEKKQVDNFKVYITCNGSENGYAREIIKKYSSLSSLHFCGILSRDKLFELYKKSNCLIFVSKLETWGMPITEFKSTQKPEILADLPYAHETIGNYNSVDFVNVDNAEELADSMLKVIKKRKLNISYSVTNSDYLNASNWEELFNLIGDFGDNYEHKN</sequence>
<dbReference type="Pfam" id="PF00534">
    <property type="entry name" value="Glycos_transf_1"/>
    <property type="match status" value="1"/>
</dbReference>
<dbReference type="GO" id="GO:0016757">
    <property type="term" value="F:glycosyltransferase activity"/>
    <property type="evidence" value="ECO:0007669"/>
    <property type="project" value="UniProtKB-KW"/>
</dbReference>
<evidence type="ECO:0000256" key="1">
    <source>
        <dbReference type="ARBA" id="ARBA00022679"/>
    </source>
</evidence>
<gene>
    <name evidence="3" type="ORF">LMB76_05085</name>
</gene>
<dbReference type="SUPFAM" id="SSF53756">
    <property type="entry name" value="UDP-Glycosyltransferase/glycogen phosphorylase"/>
    <property type="match status" value="1"/>
</dbReference>
<dbReference type="Gene3D" id="3.40.50.2000">
    <property type="entry name" value="Glycogen Phosphorylase B"/>
    <property type="match status" value="2"/>
</dbReference>
<reference evidence="3" key="1">
    <citation type="submission" date="2021-10" db="EMBL/GenBank/DDBJ databases">
        <title>Evolutionary history and lifestyle of the vertebrate symbiont Limosilactobacillus reuteri.</title>
        <authorList>
            <person name="Zheng J."/>
            <person name="Li F."/>
            <person name="Gaenzle M."/>
            <person name="Walter J."/>
        </authorList>
    </citation>
    <scope>NUCLEOTIDE SEQUENCE</scope>
    <source>
        <strain evidence="3">GQ_1_3_1</strain>
    </source>
</reference>
<dbReference type="RefSeq" id="WP_228340778.1">
    <property type="nucleotide sequence ID" value="NZ_JAJGWA010000143.1"/>
</dbReference>
<dbReference type="EC" id="2.4.-.-" evidence="3"/>
<dbReference type="PANTHER" id="PTHR46401">
    <property type="entry name" value="GLYCOSYLTRANSFERASE WBBK-RELATED"/>
    <property type="match status" value="1"/>
</dbReference>
<keyword evidence="3" id="KW-0328">Glycosyltransferase</keyword>
<dbReference type="EMBL" id="JAJGWB010000118">
    <property type="protein sequence ID" value="MCC4477594.1"/>
    <property type="molecule type" value="Genomic_DNA"/>
</dbReference>
<evidence type="ECO:0000313" key="3">
    <source>
        <dbReference type="EMBL" id="MCC4477594.1"/>
    </source>
</evidence>
<protein>
    <submittedName>
        <fullName evidence="3">Glycosyltransferase</fullName>
        <ecNumber evidence="3">2.4.-.-</ecNumber>
    </submittedName>
</protein>
<dbReference type="PANTHER" id="PTHR46401:SF2">
    <property type="entry name" value="GLYCOSYLTRANSFERASE WBBK-RELATED"/>
    <property type="match status" value="1"/>
</dbReference>
<dbReference type="Proteomes" id="UP001198026">
    <property type="component" value="Unassembled WGS sequence"/>
</dbReference>
<proteinExistence type="predicted"/>